<dbReference type="PANTHER" id="PTHR36440">
    <property type="entry name" value="PUTATIVE (AFU_ORTHOLOGUE AFUA_8G07350)-RELATED"/>
    <property type="match status" value="1"/>
</dbReference>
<dbReference type="InterPro" id="IPR014710">
    <property type="entry name" value="RmlC-like_jellyroll"/>
</dbReference>
<evidence type="ECO:0000313" key="2">
    <source>
        <dbReference type="EMBL" id="MBB5430417.1"/>
    </source>
</evidence>
<dbReference type="RefSeq" id="WP_184388274.1">
    <property type="nucleotide sequence ID" value="NZ_BAAAJD010000023.1"/>
</dbReference>
<dbReference type="InterPro" id="IPR013096">
    <property type="entry name" value="Cupin_2"/>
</dbReference>
<dbReference type="InterPro" id="IPR011051">
    <property type="entry name" value="RmlC_Cupin_sf"/>
</dbReference>
<sequence>MSDIDPAHARPLLVRAEEAETVGAGPNALRLLVDGGPRDGGVSAIRSTMAKDTDGPPPHFHRAAAEMFFVIEGGLHVLVGSEVHTARAGDFLVVPAHASHAFRTPLDTGVDMLFLMPGAERFDYFRGGAALLRGEADPEEFLRASSERFDNHPHDSPVWTRFLESLRAPGGQDGPVRPD</sequence>
<dbReference type="InterPro" id="IPR053146">
    <property type="entry name" value="QDO-like"/>
</dbReference>
<organism evidence="2 3">
    <name type="scientific">Nocardiopsis composta</name>
    <dbReference type="NCBI Taxonomy" id="157465"/>
    <lineage>
        <taxon>Bacteria</taxon>
        <taxon>Bacillati</taxon>
        <taxon>Actinomycetota</taxon>
        <taxon>Actinomycetes</taxon>
        <taxon>Streptosporangiales</taxon>
        <taxon>Nocardiopsidaceae</taxon>
        <taxon>Nocardiopsis</taxon>
    </lineage>
</organism>
<accession>A0A7W8QH98</accession>
<proteinExistence type="predicted"/>
<dbReference type="PANTHER" id="PTHR36440:SF1">
    <property type="entry name" value="PUTATIVE (AFU_ORTHOLOGUE AFUA_8G07350)-RELATED"/>
    <property type="match status" value="1"/>
</dbReference>
<evidence type="ECO:0000313" key="3">
    <source>
        <dbReference type="Proteomes" id="UP000572635"/>
    </source>
</evidence>
<dbReference type="Proteomes" id="UP000572635">
    <property type="component" value="Unassembled WGS sequence"/>
</dbReference>
<keyword evidence="2" id="KW-0223">Dioxygenase</keyword>
<reference evidence="2 3" key="1">
    <citation type="submission" date="2020-08" db="EMBL/GenBank/DDBJ databases">
        <title>Sequencing the genomes of 1000 actinobacteria strains.</title>
        <authorList>
            <person name="Klenk H.-P."/>
        </authorList>
    </citation>
    <scope>NUCLEOTIDE SEQUENCE [LARGE SCALE GENOMIC DNA]</scope>
    <source>
        <strain evidence="2 3">DSM 44551</strain>
    </source>
</reference>
<keyword evidence="2" id="KW-0560">Oxidoreductase</keyword>
<evidence type="ECO:0000259" key="1">
    <source>
        <dbReference type="Pfam" id="PF07883"/>
    </source>
</evidence>
<dbReference type="AlphaFoldDB" id="A0A7W8QH98"/>
<dbReference type="GO" id="GO:0051213">
    <property type="term" value="F:dioxygenase activity"/>
    <property type="evidence" value="ECO:0007669"/>
    <property type="project" value="UniProtKB-KW"/>
</dbReference>
<name>A0A7W8QH98_9ACTN</name>
<feature type="domain" description="Cupin type-2" evidence="1">
    <location>
        <begin position="48"/>
        <end position="114"/>
    </location>
</feature>
<comment type="caution">
    <text evidence="2">The sequence shown here is derived from an EMBL/GenBank/DDBJ whole genome shotgun (WGS) entry which is preliminary data.</text>
</comment>
<gene>
    <name evidence="2" type="ORF">HDA36_000501</name>
</gene>
<dbReference type="Pfam" id="PF07883">
    <property type="entry name" value="Cupin_2"/>
    <property type="match status" value="1"/>
</dbReference>
<keyword evidence="3" id="KW-1185">Reference proteome</keyword>
<dbReference type="EMBL" id="JACHDB010000001">
    <property type="protein sequence ID" value="MBB5430417.1"/>
    <property type="molecule type" value="Genomic_DNA"/>
</dbReference>
<dbReference type="Gene3D" id="2.60.120.10">
    <property type="entry name" value="Jelly Rolls"/>
    <property type="match status" value="1"/>
</dbReference>
<dbReference type="SUPFAM" id="SSF51182">
    <property type="entry name" value="RmlC-like cupins"/>
    <property type="match status" value="1"/>
</dbReference>
<protein>
    <submittedName>
        <fullName evidence="2">Quercetin dioxygenase-like cupin family protein</fullName>
    </submittedName>
</protein>